<name>A0AAV5FZD1_ELECO</name>
<keyword evidence="2" id="KW-1185">Reference proteome</keyword>
<reference evidence="1" key="1">
    <citation type="journal article" date="2018" name="DNA Res.">
        <title>Multiple hybrid de novo genome assembly of finger millet, an orphan allotetraploid crop.</title>
        <authorList>
            <person name="Hatakeyama M."/>
            <person name="Aluri S."/>
            <person name="Balachadran M.T."/>
            <person name="Sivarajan S.R."/>
            <person name="Patrignani A."/>
            <person name="Gruter S."/>
            <person name="Poveda L."/>
            <person name="Shimizu-Inatsugi R."/>
            <person name="Baeten J."/>
            <person name="Francoijs K.J."/>
            <person name="Nataraja K.N."/>
            <person name="Reddy Y.A.N."/>
            <person name="Phadnis S."/>
            <person name="Ravikumar R.L."/>
            <person name="Schlapbach R."/>
            <person name="Sreeman S.M."/>
            <person name="Shimizu K.K."/>
        </authorList>
    </citation>
    <scope>NUCLEOTIDE SEQUENCE</scope>
</reference>
<proteinExistence type="predicted"/>
<gene>
    <name evidence="1" type="primary">gn00345</name>
    <name evidence="1" type="ORF">PR202_gn00345</name>
</gene>
<dbReference type="Proteomes" id="UP001054889">
    <property type="component" value="Unassembled WGS sequence"/>
</dbReference>
<evidence type="ECO:0000313" key="2">
    <source>
        <dbReference type="Proteomes" id="UP001054889"/>
    </source>
</evidence>
<protein>
    <submittedName>
        <fullName evidence="1">Uncharacterized protein</fullName>
    </submittedName>
</protein>
<evidence type="ECO:0000313" key="1">
    <source>
        <dbReference type="EMBL" id="GJN41024.1"/>
    </source>
</evidence>
<organism evidence="1 2">
    <name type="scientific">Eleusine coracana subsp. coracana</name>
    <dbReference type="NCBI Taxonomy" id="191504"/>
    <lineage>
        <taxon>Eukaryota</taxon>
        <taxon>Viridiplantae</taxon>
        <taxon>Streptophyta</taxon>
        <taxon>Embryophyta</taxon>
        <taxon>Tracheophyta</taxon>
        <taxon>Spermatophyta</taxon>
        <taxon>Magnoliopsida</taxon>
        <taxon>Liliopsida</taxon>
        <taxon>Poales</taxon>
        <taxon>Poaceae</taxon>
        <taxon>PACMAD clade</taxon>
        <taxon>Chloridoideae</taxon>
        <taxon>Cynodonteae</taxon>
        <taxon>Eleusininae</taxon>
        <taxon>Eleusine</taxon>
    </lineage>
</organism>
<reference evidence="1" key="2">
    <citation type="submission" date="2021-12" db="EMBL/GenBank/DDBJ databases">
        <title>Resequencing data analysis of finger millet.</title>
        <authorList>
            <person name="Hatakeyama M."/>
            <person name="Aluri S."/>
            <person name="Balachadran M.T."/>
            <person name="Sivarajan S.R."/>
            <person name="Poveda L."/>
            <person name="Shimizu-Inatsugi R."/>
            <person name="Schlapbach R."/>
            <person name="Sreeman S.M."/>
            <person name="Shimizu K.K."/>
        </authorList>
    </citation>
    <scope>NUCLEOTIDE SEQUENCE</scope>
</reference>
<accession>A0AAV5FZD1</accession>
<sequence length="142" mass="16425">MLLLYSTLPPRHIQNGKNTLFWTDKWILGCSIADIAPNVLEKVPVRTQNTRLVVDDLQNQDWVDDIQGALSMVGLYEYFQLWDSITNIILTQKEDIHSWKLAPSGQYSSSTAYRAFFNGSTTFEPWRPSWKSWAPPKCKIFL</sequence>
<comment type="caution">
    <text evidence="1">The sequence shown here is derived from an EMBL/GenBank/DDBJ whole genome shotgun (WGS) entry which is preliminary data.</text>
</comment>
<dbReference type="EMBL" id="BQKI01000199">
    <property type="protein sequence ID" value="GJN41024.1"/>
    <property type="molecule type" value="Genomic_DNA"/>
</dbReference>
<dbReference type="AlphaFoldDB" id="A0AAV5FZD1"/>